<sequence length="233" mass="26944">MNWLVRFYVNCDSFHSVQCCRMSMELETVLHGVTRPPLESYEEQKTEPESDSESDSEPEPIDWDWVSKPIEYLQDKYEDDPIPRYFSCTRFVYKNRVVREKEEAEEKAVAEYLKTALNISPFDAIPIPPLANIFGHNWPRPVPIDDHEQPLLIRLSKCALEKYNKDNQGLKYEFKVLVKAAISHIPLGSYYITFKATPKPEDVHPSNTSATTFQAHVCDCRPEPVIKSCSIKT</sequence>
<comment type="caution">
    <text evidence="2">The sequence shown here is derived from an EMBL/GenBank/DDBJ whole genome shotgun (WGS) entry which is preliminary data.</text>
</comment>
<dbReference type="AlphaFoldDB" id="A0A396IXE7"/>
<organism evidence="2">
    <name type="scientific">Medicago truncatula</name>
    <name type="common">Barrel medic</name>
    <name type="synonym">Medicago tribuloides</name>
    <dbReference type="NCBI Taxonomy" id="3880"/>
    <lineage>
        <taxon>Eukaryota</taxon>
        <taxon>Viridiplantae</taxon>
        <taxon>Streptophyta</taxon>
        <taxon>Embryophyta</taxon>
        <taxon>Tracheophyta</taxon>
        <taxon>Spermatophyta</taxon>
        <taxon>Magnoliopsida</taxon>
        <taxon>eudicotyledons</taxon>
        <taxon>Gunneridae</taxon>
        <taxon>Pentapetalae</taxon>
        <taxon>rosids</taxon>
        <taxon>fabids</taxon>
        <taxon>Fabales</taxon>
        <taxon>Fabaceae</taxon>
        <taxon>Papilionoideae</taxon>
        <taxon>50 kb inversion clade</taxon>
        <taxon>NPAAA clade</taxon>
        <taxon>Hologalegina</taxon>
        <taxon>IRL clade</taxon>
        <taxon>Trifolieae</taxon>
        <taxon>Medicago</taxon>
    </lineage>
</organism>
<gene>
    <name evidence="2" type="ORF">MtrunA17_Chr3g0121011</name>
</gene>
<dbReference type="PANTHER" id="PTHR31228:SF22">
    <property type="entry name" value="CYSTATIN_MONELLIN SUPERFAMILY PROTEIN"/>
    <property type="match status" value="1"/>
</dbReference>
<feature type="region of interest" description="Disordered" evidence="1">
    <location>
        <begin position="37"/>
        <end position="62"/>
    </location>
</feature>
<dbReference type="PANTHER" id="PTHR31228">
    <property type="entry name" value="CYSTATIN/MONELLIN SUPERFAMILY PROTEIN"/>
    <property type="match status" value="1"/>
</dbReference>
<proteinExistence type="predicted"/>
<feature type="compositionally biased region" description="Acidic residues" evidence="1">
    <location>
        <begin position="49"/>
        <end position="62"/>
    </location>
</feature>
<name>A0A396IXE7_MEDTR</name>
<reference evidence="2" key="1">
    <citation type="journal article" date="2018" name="Nat. Plants">
        <title>Whole-genome landscape of Medicago truncatula symbiotic genes.</title>
        <authorList>
            <person name="Pecrix Y."/>
            <person name="Gamas P."/>
            <person name="Carrere S."/>
        </authorList>
    </citation>
    <scope>NUCLEOTIDE SEQUENCE</scope>
    <source>
        <tissue evidence="2">Leaves</tissue>
    </source>
</reference>
<dbReference type="EMBL" id="PSQE01000003">
    <property type="protein sequence ID" value="RHN69093.1"/>
    <property type="molecule type" value="Genomic_DNA"/>
</dbReference>
<dbReference type="Gramene" id="rna17522">
    <property type="protein sequence ID" value="RHN69093.1"/>
    <property type="gene ID" value="gene17522"/>
</dbReference>
<protein>
    <recommendedName>
        <fullName evidence="3">Cystatin domain-containing protein</fullName>
    </recommendedName>
</protein>
<evidence type="ECO:0000313" key="2">
    <source>
        <dbReference type="EMBL" id="RHN69093.1"/>
    </source>
</evidence>
<evidence type="ECO:0008006" key="3">
    <source>
        <dbReference type="Google" id="ProtNLM"/>
    </source>
</evidence>
<accession>A0A396IXE7</accession>
<evidence type="ECO:0000256" key="1">
    <source>
        <dbReference type="SAM" id="MobiDB-lite"/>
    </source>
</evidence>
<dbReference type="Proteomes" id="UP000265566">
    <property type="component" value="Chromosome 3"/>
</dbReference>